<dbReference type="EMBL" id="JBHTAT010000001">
    <property type="protein sequence ID" value="MFC7255902.1"/>
    <property type="molecule type" value="Genomic_DNA"/>
</dbReference>
<dbReference type="InterPro" id="IPR000089">
    <property type="entry name" value="Biotin_lipoyl"/>
</dbReference>
<dbReference type="GeneID" id="96954280"/>
<dbReference type="Proteomes" id="UP001596434">
    <property type="component" value="Unassembled WGS sequence"/>
</dbReference>
<dbReference type="AlphaFoldDB" id="A0ABD5ZZX1"/>
<dbReference type="SUPFAM" id="SSF51230">
    <property type="entry name" value="Single hybrid motif"/>
    <property type="match status" value="1"/>
</dbReference>
<evidence type="ECO:0000313" key="7">
    <source>
        <dbReference type="Proteomes" id="UP001596434"/>
    </source>
</evidence>
<proteinExistence type="predicted"/>
<evidence type="ECO:0000256" key="4">
    <source>
        <dbReference type="ARBA" id="ARBA00023315"/>
    </source>
</evidence>
<dbReference type="Pfam" id="PF00364">
    <property type="entry name" value="Biotin_lipoyl"/>
    <property type="match status" value="1"/>
</dbReference>
<organism evidence="6 7">
    <name type="scientific">Haloplanus litoreus</name>
    <dbReference type="NCBI Taxonomy" id="767515"/>
    <lineage>
        <taxon>Archaea</taxon>
        <taxon>Methanobacteriati</taxon>
        <taxon>Methanobacteriota</taxon>
        <taxon>Stenosarchaea group</taxon>
        <taxon>Halobacteria</taxon>
        <taxon>Halobacteriales</taxon>
        <taxon>Haloferacaceae</taxon>
        <taxon>Haloplanus</taxon>
    </lineage>
</organism>
<dbReference type="InterPro" id="IPR003016">
    <property type="entry name" value="2-oxoA_DH_lipoyl-BS"/>
</dbReference>
<dbReference type="Gene3D" id="2.40.50.100">
    <property type="match status" value="1"/>
</dbReference>
<keyword evidence="3" id="KW-0450">Lipoyl</keyword>
<keyword evidence="4" id="KW-0012">Acyltransferase</keyword>
<gene>
    <name evidence="6" type="ORF">ACFQKE_11475</name>
</gene>
<dbReference type="InterPro" id="IPR011053">
    <property type="entry name" value="Single_hybrid_motif"/>
</dbReference>
<feature type="domain" description="Lipoyl-binding" evidence="5">
    <location>
        <begin position="7"/>
        <end position="82"/>
    </location>
</feature>
<dbReference type="RefSeq" id="WP_379704264.1">
    <property type="nucleotide sequence ID" value="NZ_JBHTAT010000001.1"/>
</dbReference>
<evidence type="ECO:0000256" key="1">
    <source>
        <dbReference type="ARBA" id="ARBA00001938"/>
    </source>
</evidence>
<evidence type="ECO:0000259" key="5">
    <source>
        <dbReference type="PROSITE" id="PS50968"/>
    </source>
</evidence>
<evidence type="ECO:0000313" key="6">
    <source>
        <dbReference type="EMBL" id="MFC7255902.1"/>
    </source>
</evidence>
<dbReference type="PANTHER" id="PTHR43178">
    <property type="entry name" value="DIHYDROLIPOAMIDE ACETYLTRANSFERASE COMPONENT OF PYRUVATE DEHYDROGENASE COMPLEX"/>
    <property type="match status" value="1"/>
</dbReference>
<dbReference type="GO" id="GO:0016746">
    <property type="term" value="F:acyltransferase activity"/>
    <property type="evidence" value="ECO:0007669"/>
    <property type="project" value="UniProtKB-KW"/>
</dbReference>
<dbReference type="PROSITE" id="PS50968">
    <property type="entry name" value="BIOTINYL_LIPOYL"/>
    <property type="match status" value="1"/>
</dbReference>
<comment type="cofactor">
    <cofactor evidence="1">
        <name>(R)-lipoate</name>
        <dbReference type="ChEBI" id="CHEBI:83088"/>
    </cofactor>
</comment>
<name>A0ABD5ZZX1_9EURY</name>
<protein>
    <submittedName>
        <fullName evidence="6">Lipoyl domain-containing protein</fullName>
    </submittedName>
</protein>
<evidence type="ECO:0000256" key="2">
    <source>
        <dbReference type="ARBA" id="ARBA00022679"/>
    </source>
</evidence>
<dbReference type="PROSITE" id="PS00189">
    <property type="entry name" value="LIPOYL"/>
    <property type="match status" value="1"/>
</dbReference>
<sequence>MTDRVAVVAEGDWSDDVDAEEGVVVNWFAKEGRTVAAGENLCEIQVEKVSVDVAAPVDGELVEIVRREDDEFAVGETLAWIQPT</sequence>
<comment type="caution">
    <text evidence="6">The sequence shown here is derived from an EMBL/GenBank/DDBJ whole genome shotgun (WGS) entry which is preliminary data.</text>
</comment>
<keyword evidence="7" id="KW-1185">Reference proteome</keyword>
<reference evidence="6 7" key="1">
    <citation type="journal article" date="2019" name="Int. J. Syst. Evol. Microbiol.">
        <title>The Global Catalogue of Microorganisms (GCM) 10K type strain sequencing project: providing services to taxonomists for standard genome sequencing and annotation.</title>
        <authorList>
            <consortium name="The Broad Institute Genomics Platform"/>
            <consortium name="The Broad Institute Genome Sequencing Center for Infectious Disease"/>
            <person name="Wu L."/>
            <person name="Ma J."/>
        </authorList>
    </citation>
    <scope>NUCLEOTIDE SEQUENCE [LARGE SCALE GENOMIC DNA]</scope>
    <source>
        <strain evidence="6 7">GX21</strain>
    </source>
</reference>
<keyword evidence="2" id="KW-0808">Transferase</keyword>
<dbReference type="CDD" id="cd06849">
    <property type="entry name" value="lipoyl_domain"/>
    <property type="match status" value="1"/>
</dbReference>
<dbReference type="InterPro" id="IPR050743">
    <property type="entry name" value="2-oxoacid_DH_E2_comp"/>
</dbReference>
<dbReference type="PANTHER" id="PTHR43178:SF5">
    <property type="entry name" value="LIPOAMIDE ACYLTRANSFERASE COMPONENT OF BRANCHED-CHAIN ALPHA-KETO ACID DEHYDROGENASE COMPLEX, MITOCHONDRIAL"/>
    <property type="match status" value="1"/>
</dbReference>
<evidence type="ECO:0000256" key="3">
    <source>
        <dbReference type="ARBA" id="ARBA00022823"/>
    </source>
</evidence>
<accession>A0ABD5ZZX1</accession>